<evidence type="ECO:0000313" key="3">
    <source>
        <dbReference type="Proteomes" id="UP000294558"/>
    </source>
</evidence>
<feature type="transmembrane region" description="Helical" evidence="1">
    <location>
        <begin position="102"/>
        <end position="118"/>
    </location>
</feature>
<evidence type="ECO:0000256" key="1">
    <source>
        <dbReference type="SAM" id="Phobius"/>
    </source>
</evidence>
<keyword evidence="1" id="KW-0472">Membrane</keyword>
<keyword evidence="1" id="KW-0812">Transmembrane</keyword>
<dbReference type="Proteomes" id="UP000294558">
    <property type="component" value="Unassembled WGS sequence"/>
</dbReference>
<dbReference type="AlphaFoldDB" id="A0A4R7I270"/>
<dbReference type="Pfam" id="PF16316">
    <property type="entry name" value="DUF4956"/>
    <property type="match status" value="1"/>
</dbReference>
<proteinExistence type="predicted"/>
<protein>
    <submittedName>
        <fullName evidence="2">Uncharacterized protein DUF4956</fullName>
    </submittedName>
</protein>
<evidence type="ECO:0000313" key="2">
    <source>
        <dbReference type="EMBL" id="TDT17621.1"/>
    </source>
</evidence>
<name>A0A4R7I270_9ACTN</name>
<organism evidence="2 3">
    <name type="scientific">Ilumatobacter fluminis</name>
    <dbReference type="NCBI Taxonomy" id="467091"/>
    <lineage>
        <taxon>Bacteria</taxon>
        <taxon>Bacillati</taxon>
        <taxon>Actinomycetota</taxon>
        <taxon>Acidimicrobiia</taxon>
        <taxon>Acidimicrobiales</taxon>
        <taxon>Ilumatobacteraceae</taxon>
        <taxon>Ilumatobacter</taxon>
    </lineage>
</organism>
<gene>
    <name evidence="2" type="ORF">BDK89_3232</name>
</gene>
<dbReference type="OrthoDB" id="3827267at2"/>
<feature type="transmembrane region" description="Helical" evidence="1">
    <location>
        <begin position="31"/>
        <end position="48"/>
    </location>
</feature>
<dbReference type="RefSeq" id="WP_133869900.1">
    <property type="nucleotide sequence ID" value="NZ_SOAU01000001.1"/>
</dbReference>
<feature type="transmembrane region" description="Helical" evidence="1">
    <location>
        <begin position="81"/>
        <end position="96"/>
    </location>
</feature>
<comment type="caution">
    <text evidence="2">The sequence shown here is derived from an EMBL/GenBank/DDBJ whole genome shotgun (WGS) entry which is preliminary data.</text>
</comment>
<sequence length="195" mass="20991">MSLPLLFAADLVAITVLVGGLYFPRHRRREMVLALLVINIGVLALTQALSSAEVGAGLGLGLFGVLSIIRLRSNEMPQHDVAYYFAALALGLLGGFPVDPGWLSPALMAAVVAAVFIGDHRRLLGSYRQQLMTLDRAHPTEAGARAHVEALLGGTVHRVVVRKVDLVNDTTLVDVAFQEADQDQAYHRAEFEVSA</sequence>
<dbReference type="EMBL" id="SOAU01000001">
    <property type="protein sequence ID" value="TDT17621.1"/>
    <property type="molecule type" value="Genomic_DNA"/>
</dbReference>
<feature type="transmembrane region" description="Helical" evidence="1">
    <location>
        <begin position="54"/>
        <end position="69"/>
    </location>
</feature>
<feature type="transmembrane region" description="Helical" evidence="1">
    <location>
        <begin position="6"/>
        <end position="24"/>
    </location>
</feature>
<dbReference type="InterPro" id="IPR032531">
    <property type="entry name" value="DUF4956"/>
</dbReference>
<accession>A0A4R7I270</accession>
<keyword evidence="1" id="KW-1133">Transmembrane helix</keyword>
<reference evidence="2 3" key="1">
    <citation type="submission" date="2019-03" db="EMBL/GenBank/DDBJ databases">
        <title>Sequencing the genomes of 1000 actinobacteria strains.</title>
        <authorList>
            <person name="Klenk H.-P."/>
        </authorList>
    </citation>
    <scope>NUCLEOTIDE SEQUENCE [LARGE SCALE GENOMIC DNA]</scope>
    <source>
        <strain evidence="2 3">DSM 18936</strain>
    </source>
</reference>
<keyword evidence="3" id="KW-1185">Reference proteome</keyword>